<dbReference type="EMBL" id="JAABNT010000004">
    <property type="protein sequence ID" value="NEK22376.1"/>
    <property type="molecule type" value="Genomic_DNA"/>
</dbReference>
<proteinExistence type="predicted"/>
<evidence type="ECO:0000313" key="2">
    <source>
        <dbReference type="Proteomes" id="UP000468591"/>
    </source>
</evidence>
<sequence length="103" mass="11589">MNDESKEFYFKYGLLPNIEAWRSGDQLLLLNVVANGGMIKAVFEDSMEKLFKDEKEAFMIRPSPSGRRRVVRITRSGAELVEVLPVTKSQQGQADEEGTIPLA</sequence>
<dbReference type="AlphaFoldDB" id="A0A6P0CB57"/>
<organism evidence="1 2">
    <name type="scientific">Sulfitobacter sediminilitoris</name>
    <dbReference type="NCBI Taxonomy" id="2698830"/>
    <lineage>
        <taxon>Bacteria</taxon>
        <taxon>Pseudomonadati</taxon>
        <taxon>Pseudomonadota</taxon>
        <taxon>Alphaproteobacteria</taxon>
        <taxon>Rhodobacterales</taxon>
        <taxon>Roseobacteraceae</taxon>
        <taxon>Sulfitobacter</taxon>
    </lineage>
</organism>
<protein>
    <submittedName>
        <fullName evidence="1">Uncharacterized protein</fullName>
    </submittedName>
</protein>
<dbReference type="Proteomes" id="UP000468591">
    <property type="component" value="Unassembled WGS sequence"/>
</dbReference>
<reference evidence="1 2" key="1">
    <citation type="submission" date="2020-01" db="EMBL/GenBank/DDBJ databases">
        <title>Sulfitobacter sediminilitoris sp. nov., isolated from a tidal flat.</title>
        <authorList>
            <person name="Park S."/>
            <person name="Yoon J.-H."/>
        </authorList>
    </citation>
    <scope>NUCLEOTIDE SEQUENCE [LARGE SCALE GENOMIC DNA]</scope>
    <source>
        <strain evidence="1 2">JBTF-M27</strain>
    </source>
</reference>
<gene>
    <name evidence="1" type="ORF">GV827_08185</name>
</gene>
<keyword evidence="2" id="KW-1185">Reference proteome</keyword>
<comment type="caution">
    <text evidence="1">The sequence shown here is derived from an EMBL/GenBank/DDBJ whole genome shotgun (WGS) entry which is preliminary data.</text>
</comment>
<name>A0A6P0CB57_9RHOB</name>
<evidence type="ECO:0000313" key="1">
    <source>
        <dbReference type="EMBL" id="NEK22376.1"/>
    </source>
</evidence>
<accession>A0A6P0CB57</accession>